<gene>
    <name evidence="1" type="ORF">ACFQ08_08610</name>
</gene>
<evidence type="ECO:0000313" key="1">
    <source>
        <dbReference type="EMBL" id="MFD0884613.1"/>
    </source>
</evidence>
<dbReference type="InterPro" id="IPR019276">
    <property type="entry name" value="DUF2303"/>
</dbReference>
<sequence>MTTRTENDALIDALTEAQLSEQLTPGNVYAFKLRDRVETIDLRDPDETRPARKKGTVRVDDLASFVHYYAKHCDEASEVYVDIDSGRVTAVLDAHEGNMDVAGDADGVPAARWGEHRLVLTMAQTDKWKRWVGIDRKMLLQEQFADFIDDNREDIRVPQPAEMLELVQHFQAQTKVTFNSASVLANGNRRLVFTEETTAGAGAKQQLEVPSTLELGIAPFEDVDPYVVHARFRYRISGGDLLMGVWLDNAVDVRRDAVRTVVNRLQEELGVVVMRGTPA</sequence>
<protein>
    <submittedName>
        <fullName evidence="1">DUF2303 family protein</fullName>
    </submittedName>
</protein>
<dbReference type="EMBL" id="JBHTHX010000196">
    <property type="protein sequence ID" value="MFD0884613.1"/>
    <property type="molecule type" value="Genomic_DNA"/>
</dbReference>
<keyword evidence="2" id="KW-1185">Reference proteome</keyword>
<name>A0ABW3DL74_9ACTN</name>
<dbReference type="Pfam" id="PF10065">
    <property type="entry name" value="DUF2303"/>
    <property type="match status" value="1"/>
</dbReference>
<reference evidence="2" key="1">
    <citation type="journal article" date="2019" name="Int. J. Syst. Evol. Microbiol.">
        <title>The Global Catalogue of Microorganisms (GCM) 10K type strain sequencing project: providing services to taxonomists for standard genome sequencing and annotation.</title>
        <authorList>
            <consortium name="The Broad Institute Genomics Platform"/>
            <consortium name="The Broad Institute Genome Sequencing Center for Infectious Disease"/>
            <person name="Wu L."/>
            <person name="Ma J."/>
        </authorList>
    </citation>
    <scope>NUCLEOTIDE SEQUENCE [LARGE SCALE GENOMIC DNA]</scope>
    <source>
        <strain evidence="2">CCUG 62974</strain>
    </source>
</reference>
<comment type="caution">
    <text evidence="1">The sequence shown here is derived from an EMBL/GenBank/DDBJ whole genome shotgun (WGS) entry which is preliminary data.</text>
</comment>
<organism evidence="1 2">
    <name type="scientific">Streptosporangium algeriense</name>
    <dbReference type="NCBI Taxonomy" id="1682748"/>
    <lineage>
        <taxon>Bacteria</taxon>
        <taxon>Bacillati</taxon>
        <taxon>Actinomycetota</taxon>
        <taxon>Actinomycetes</taxon>
        <taxon>Streptosporangiales</taxon>
        <taxon>Streptosporangiaceae</taxon>
        <taxon>Streptosporangium</taxon>
    </lineage>
</organism>
<evidence type="ECO:0000313" key="2">
    <source>
        <dbReference type="Proteomes" id="UP001597024"/>
    </source>
</evidence>
<accession>A0ABW3DL74</accession>
<proteinExistence type="predicted"/>
<dbReference type="Proteomes" id="UP001597024">
    <property type="component" value="Unassembled WGS sequence"/>
</dbReference>